<comment type="caution">
    <text evidence="1">The sequence shown here is derived from an EMBL/GenBank/DDBJ whole genome shotgun (WGS) entry which is preliminary data.</text>
</comment>
<evidence type="ECO:0000313" key="2">
    <source>
        <dbReference type="Proteomes" id="UP001596302"/>
    </source>
</evidence>
<protein>
    <recommendedName>
        <fullName evidence="3">Immunity protein 8 of polymorphic toxin system</fullName>
    </recommendedName>
</protein>
<name>A0ABW1IZI1_9PSEU</name>
<reference evidence="2" key="1">
    <citation type="journal article" date="2019" name="Int. J. Syst. Evol. Microbiol.">
        <title>The Global Catalogue of Microorganisms (GCM) 10K type strain sequencing project: providing services to taxonomists for standard genome sequencing and annotation.</title>
        <authorList>
            <consortium name="The Broad Institute Genomics Platform"/>
            <consortium name="The Broad Institute Genome Sequencing Center for Infectious Disease"/>
            <person name="Wu L."/>
            <person name="Ma J."/>
        </authorList>
    </citation>
    <scope>NUCLEOTIDE SEQUENCE [LARGE SCALE GENOMIC DNA]</scope>
    <source>
        <strain evidence="2">CCM 8391</strain>
    </source>
</reference>
<evidence type="ECO:0008006" key="3">
    <source>
        <dbReference type="Google" id="ProtNLM"/>
    </source>
</evidence>
<dbReference type="Proteomes" id="UP001596302">
    <property type="component" value="Unassembled WGS sequence"/>
</dbReference>
<organism evidence="1 2">
    <name type="scientific">Pseudonocardia hispaniensis</name>
    <dbReference type="NCBI Taxonomy" id="904933"/>
    <lineage>
        <taxon>Bacteria</taxon>
        <taxon>Bacillati</taxon>
        <taxon>Actinomycetota</taxon>
        <taxon>Actinomycetes</taxon>
        <taxon>Pseudonocardiales</taxon>
        <taxon>Pseudonocardiaceae</taxon>
        <taxon>Pseudonocardia</taxon>
    </lineage>
</organism>
<proteinExistence type="predicted"/>
<gene>
    <name evidence="1" type="ORF">ACFQE5_06855</name>
</gene>
<sequence>MGDAVYFRITADSAELVDPQDLTSFSAVCPADLGPDELAASVRRADLGELLPGDGHLMVPVDTIRRMAAERVGPSWPDELAKMIDYAARKGWTNDDGTRVRAHIERR</sequence>
<evidence type="ECO:0000313" key="1">
    <source>
        <dbReference type="EMBL" id="MFC5993926.1"/>
    </source>
</evidence>
<accession>A0ABW1IZI1</accession>
<keyword evidence="2" id="KW-1185">Reference proteome</keyword>
<dbReference type="EMBL" id="JBHSQW010000014">
    <property type="protein sequence ID" value="MFC5993926.1"/>
    <property type="molecule type" value="Genomic_DNA"/>
</dbReference>
<dbReference type="RefSeq" id="WP_379583966.1">
    <property type="nucleotide sequence ID" value="NZ_JBHSQW010000014.1"/>
</dbReference>